<dbReference type="Proteomes" id="UP000664203">
    <property type="component" value="Unassembled WGS sequence"/>
</dbReference>
<sequence length="70" mass="7779">PQLRADEADTLDEHLPNKRKHSHRKLIITTRGIAILFMEVEVLNDNTSGDNITDGSGVRDTIMLHAATSQ</sequence>
<name>A0A8H3J9U4_9LECA</name>
<evidence type="ECO:0000256" key="1">
    <source>
        <dbReference type="SAM" id="MobiDB-lite"/>
    </source>
</evidence>
<accession>A0A8H3J9U4</accession>
<gene>
    <name evidence="2" type="ORF">ALECFALPRED_010510</name>
</gene>
<protein>
    <submittedName>
        <fullName evidence="2">Uncharacterized protein</fullName>
    </submittedName>
</protein>
<evidence type="ECO:0000313" key="3">
    <source>
        <dbReference type="Proteomes" id="UP000664203"/>
    </source>
</evidence>
<feature type="non-terminal residue" evidence="2">
    <location>
        <position position="1"/>
    </location>
</feature>
<dbReference type="EMBL" id="CAJPDR010000879">
    <property type="protein sequence ID" value="CAF9943064.1"/>
    <property type="molecule type" value="Genomic_DNA"/>
</dbReference>
<organism evidence="2 3">
    <name type="scientific">Alectoria fallacina</name>
    <dbReference type="NCBI Taxonomy" id="1903189"/>
    <lineage>
        <taxon>Eukaryota</taxon>
        <taxon>Fungi</taxon>
        <taxon>Dikarya</taxon>
        <taxon>Ascomycota</taxon>
        <taxon>Pezizomycotina</taxon>
        <taxon>Lecanoromycetes</taxon>
        <taxon>OSLEUM clade</taxon>
        <taxon>Lecanoromycetidae</taxon>
        <taxon>Lecanorales</taxon>
        <taxon>Lecanorineae</taxon>
        <taxon>Parmeliaceae</taxon>
        <taxon>Alectoria</taxon>
    </lineage>
</organism>
<feature type="region of interest" description="Disordered" evidence="1">
    <location>
        <begin position="1"/>
        <end position="21"/>
    </location>
</feature>
<comment type="caution">
    <text evidence="2">The sequence shown here is derived from an EMBL/GenBank/DDBJ whole genome shotgun (WGS) entry which is preliminary data.</text>
</comment>
<feature type="compositionally biased region" description="Basic and acidic residues" evidence="1">
    <location>
        <begin position="1"/>
        <end position="16"/>
    </location>
</feature>
<reference evidence="2" key="1">
    <citation type="submission" date="2021-03" db="EMBL/GenBank/DDBJ databases">
        <authorList>
            <person name="Tagirdzhanova G."/>
        </authorList>
    </citation>
    <scope>NUCLEOTIDE SEQUENCE</scope>
</reference>
<keyword evidence="3" id="KW-1185">Reference proteome</keyword>
<proteinExistence type="predicted"/>
<dbReference type="AlphaFoldDB" id="A0A8H3J9U4"/>
<evidence type="ECO:0000313" key="2">
    <source>
        <dbReference type="EMBL" id="CAF9943064.1"/>
    </source>
</evidence>